<evidence type="ECO:0008006" key="4">
    <source>
        <dbReference type="Google" id="ProtNLM"/>
    </source>
</evidence>
<dbReference type="Proteomes" id="UP000315471">
    <property type="component" value="Unassembled WGS sequence"/>
</dbReference>
<protein>
    <recommendedName>
        <fullName evidence="4">Outer membrane efflux protein</fullName>
    </recommendedName>
</protein>
<dbReference type="EMBL" id="SJPY01000005">
    <property type="protein sequence ID" value="TWU40198.1"/>
    <property type="molecule type" value="Genomic_DNA"/>
</dbReference>
<dbReference type="OrthoDB" id="220313at2"/>
<name>A0A5C6DTZ2_9BACT</name>
<evidence type="ECO:0000313" key="3">
    <source>
        <dbReference type="Proteomes" id="UP000315471"/>
    </source>
</evidence>
<feature type="chain" id="PRO_5022688541" description="Outer membrane efflux protein" evidence="1">
    <location>
        <begin position="33"/>
        <end position="289"/>
    </location>
</feature>
<evidence type="ECO:0000256" key="1">
    <source>
        <dbReference type="SAM" id="SignalP"/>
    </source>
</evidence>
<feature type="signal peptide" evidence="1">
    <location>
        <begin position="1"/>
        <end position="32"/>
    </location>
</feature>
<proteinExistence type="predicted"/>
<comment type="caution">
    <text evidence="2">The sequence shown here is derived from an EMBL/GenBank/DDBJ whole genome shotgun (WGS) entry which is preliminary data.</text>
</comment>
<dbReference type="AlphaFoldDB" id="A0A5C6DTZ2"/>
<keyword evidence="3" id="KW-1185">Reference proteome</keyword>
<organism evidence="2 3">
    <name type="scientific">Novipirellula aureliae</name>
    <dbReference type="NCBI Taxonomy" id="2527966"/>
    <lineage>
        <taxon>Bacteria</taxon>
        <taxon>Pseudomonadati</taxon>
        <taxon>Planctomycetota</taxon>
        <taxon>Planctomycetia</taxon>
        <taxon>Pirellulales</taxon>
        <taxon>Pirellulaceae</taxon>
        <taxon>Novipirellula</taxon>
    </lineage>
</organism>
<sequence precursor="true">MQTFQTTIGRRSGWPWLSTLLLSALAISSAKADPNEIDAESWRNQKLKEIATKIQDAQSSEDRLEYVARRSWLQQWEPGQMLSAPTQAPAEPALVEEPSLGELEGPPGIEPQVWQRMISSQTELLAIDTDDSRKENLRRIIASASQLEEWLSNKLPVESQQLPAPTAWVLAFTRYRLGRALAYRELPSVRERWPISEPVQYQKRLLEAYQRLLDQTKGVRPEFILLEDRILRRSSKRGRALELLESHQGVIQAKWYLKKRRDLLEELGWQPPYQEAARIYFEAGYRDDP</sequence>
<dbReference type="RefSeq" id="WP_146600800.1">
    <property type="nucleotide sequence ID" value="NZ_SJPY01000005.1"/>
</dbReference>
<evidence type="ECO:0000313" key="2">
    <source>
        <dbReference type="EMBL" id="TWU40198.1"/>
    </source>
</evidence>
<keyword evidence="1" id="KW-0732">Signal</keyword>
<reference evidence="2 3" key="1">
    <citation type="submission" date="2019-02" db="EMBL/GenBank/DDBJ databases">
        <title>Deep-cultivation of Planctomycetes and their phenomic and genomic characterization uncovers novel biology.</title>
        <authorList>
            <person name="Wiegand S."/>
            <person name="Jogler M."/>
            <person name="Boedeker C."/>
            <person name="Pinto D."/>
            <person name="Vollmers J."/>
            <person name="Rivas-Marin E."/>
            <person name="Kohn T."/>
            <person name="Peeters S.H."/>
            <person name="Heuer A."/>
            <person name="Rast P."/>
            <person name="Oberbeckmann S."/>
            <person name="Bunk B."/>
            <person name="Jeske O."/>
            <person name="Meyerdierks A."/>
            <person name="Storesund J.E."/>
            <person name="Kallscheuer N."/>
            <person name="Luecker S."/>
            <person name="Lage O.M."/>
            <person name="Pohl T."/>
            <person name="Merkel B.J."/>
            <person name="Hornburger P."/>
            <person name="Mueller R.-W."/>
            <person name="Bruemmer F."/>
            <person name="Labrenz M."/>
            <person name="Spormann A.M."/>
            <person name="Op Den Camp H."/>
            <person name="Overmann J."/>
            <person name="Amann R."/>
            <person name="Jetten M.S.M."/>
            <person name="Mascher T."/>
            <person name="Medema M.H."/>
            <person name="Devos D.P."/>
            <person name="Kaster A.-K."/>
            <person name="Ovreas L."/>
            <person name="Rohde M."/>
            <person name="Galperin M.Y."/>
            <person name="Jogler C."/>
        </authorList>
    </citation>
    <scope>NUCLEOTIDE SEQUENCE [LARGE SCALE GENOMIC DNA]</scope>
    <source>
        <strain evidence="2 3">Q31b</strain>
    </source>
</reference>
<gene>
    <name evidence="2" type="ORF">Q31b_35430</name>
</gene>
<accession>A0A5C6DTZ2</accession>